<dbReference type="EMBL" id="VKGK01000020">
    <property type="protein sequence ID" value="TRY13344.1"/>
    <property type="molecule type" value="Genomic_DNA"/>
</dbReference>
<dbReference type="SUPFAM" id="SSF54427">
    <property type="entry name" value="NTF2-like"/>
    <property type="match status" value="2"/>
</dbReference>
<comment type="caution">
    <text evidence="2">The sequence shown here is derived from an EMBL/GenBank/DDBJ whole genome shotgun (WGS) entry which is preliminary data.</text>
</comment>
<protein>
    <submittedName>
        <fullName evidence="2">Uncharacterized protein</fullName>
    </submittedName>
</protein>
<evidence type="ECO:0000313" key="2">
    <source>
        <dbReference type="EMBL" id="TRY13344.1"/>
    </source>
</evidence>
<dbReference type="Proteomes" id="UP000318126">
    <property type="component" value="Unassembled WGS sequence"/>
</dbReference>
<gene>
    <name evidence="2" type="ORF">FN961_15985</name>
</gene>
<feature type="signal peptide" evidence="1">
    <location>
        <begin position="1"/>
        <end position="24"/>
    </location>
</feature>
<accession>A0A553JLK1</accession>
<dbReference type="PROSITE" id="PS51257">
    <property type="entry name" value="PROKAR_LIPOPROTEIN"/>
    <property type="match status" value="1"/>
</dbReference>
<sequence>MNKIVSGALIAAFVIPMGITSCNAHPTSKEKSMTLSDKAVAVLNSIETGDQQAISYINPKEYTQHNLAVGDGLAGFGAVLQALPEGSAKVNIIRTFQEGDFVFTHTEYNFFGPKVGFDLFRFEDGVIVEHWDNLTEKSAQLNPSGHSQTDGATQAVDIDKTAENKALVNDFVNTILVKGEFDKLADYFDGDHYIQHNPQIGDGVSGLGKALEAMAKQGIKMVYSQNHKILGEGNFVLSISEGTFADKKSSFYDLFRIENGKIAEHWDVIEAIPPMSEWKNKNGKFGGL</sequence>
<dbReference type="InterPro" id="IPR032710">
    <property type="entry name" value="NTF2-like_dom_sf"/>
</dbReference>
<keyword evidence="3" id="KW-1185">Reference proteome</keyword>
<reference evidence="3" key="1">
    <citation type="submission" date="2019-07" db="EMBL/GenBank/DDBJ databases">
        <title>Shewanella sp. YLB-08 draft genomic sequence.</title>
        <authorList>
            <person name="Yu L."/>
        </authorList>
    </citation>
    <scope>NUCLEOTIDE SEQUENCE [LARGE SCALE GENOMIC DNA]</scope>
    <source>
        <strain evidence="3">JCM 20706</strain>
    </source>
</reference>
<evidence type="ECO:0000256" key="1">
    <source>
        <dbReference type="SAM" id="SignalP"/>
    </source>
</evidence>
<dbReference type="OrthoDB" id="9812089at2"/>
<evidence type="ECO:0000313" key="3">
    <source>
        <dbReference type="Proteomes" id="UP000318126"/>
    </source>
</evidence>
<keyword evidence="1" id="KW-0732">Signal</keyword>
<name>A0A553JLK1_SHEHA</name>
<dbReference type="Gene3D" id="3.10.450.50">
    <property type="match status" value="2"/>
</dbReference>
<feature type="chain" id="PRO_5021844847" evidence="1">
    <location>
        <begin position="25"/>
        <end position="288"/>
    </location>
</feature>
<dbReference type="RefSeq" id="WP_144041182.1">
    <property type="nucleotide sequence ID" value="NZ_VKGK01000020.1"/>
</dbReference>
<organism evidence="2 3">
    <name type="scientific">Shewanella hanedai</name>
    <name type="common">Alteromonas hanedai</name>
    <dbReference type="NCBI Taxonomy" id="25"/>
    <lineage>
        <taxon>Bacteria</taxon>
        <taxon>Pseudomonadati</taxon>
        <taxon>Pseudomonadota</taxon>
        <taxon>Gammaproteobacteria</taxon>
        <taxon>Alteromonadales</taxon>
        <taxon>Shewanellaceae</taxon>
        <taxon>Shewanella</taxon>
    </lineage>
</organism>
<proteinExistence type="predicted"/>
<dbReference type="AlphaFoldDB" id="A0A553JLK1"/>